<organism evidence="1 2">
    <name type="scientific">Crateriforma conspicua</name>
    <dbReference type="NCBI Taxonomy" id="2527996"/>
    <lineage>
        <taxon>Bacteria</taxon>
        <taxon>Pseudomonadati</taxon>
        <taxon>Planctomycetota</taxon>
        <taxon>Planctomycetia</taxon>
        <taxon>Planctomycetales</taxon>
        <taxon>Planctomycetaceae</taxon>
        <taxon>Crateriforma</taxon>
    </lineage>
</organism>
<proteinExistence type="predicted"/>
<comment type="caution">
    <text evidence="1">The sequence shown here is derived from an EMBL/GenBank/DDBJ whole genome shotgun (WGS) entry which is preliminary data.</text>
</comment>
<reference evidence="1 2" key="1">
    <citation type="submission" date="2019-02" db="EMBL/GenBank/DDBJ databases">
        <title>Deep-cultivation of Planctomycetes and their phenomic and genomic characterization uncovers novel biology.</title>
        <authorList>
            <person name="Wiegand S."/>
            <person name="Jogler M."/>
            <person name="Boedeker C."/>
            <person name="Pinto D."/>
            <person name="Vollmers J."/>
            <person name="Rivas-Marin E."/>
            <person name="Kohn T."/>
            <person name="Peeters S.H."/>
            <person name="Heuer A."/>
            <person name="Rast P."/>
            <person name="Oberbeckmann S."/>
            <person name="Bunk B."/>
            <person name="Jeske O."/>
            <person name="Meyerdierks A."/>
            <person name="Storesund J.E."/>
            <person name="Kallscheuer N."/>
            <person name="Luecker S."/>
            <person name="Lage O.M."/>
            <person name="Pohl T."/>
            <person name="Merkel B.J."/>
            <person name="Hornburger P."/>
            <person name="Mueller R.-W."/>
            <person name="Bruemmer F."/>
            <person name="Labrenz M."/>
            <person name="Spormann A.M."/>
            <person name="Op Den Camp H."/>
            <person name="Overmann J."/>
            <person name="Amann R."/>
            <person name="Jetten M.S.M."/>
            <person name="Mascher T."/>
            <person name="Medema M.H."/>
            <person name="Devos D.P."/>
            <person name="Kaster A.-K."/>
            <person name="Ovreas L."/>
            <person name="Rohde M."/>
            <person name="Galperin M.Y."/>
            <person name="Jogler C."/>
        </authorList>
    </citation>
    <scope>NUCLEOTIDE SEQUENCE [LARGE SCALE GENOMIC DNA]</scope>
    <source>
        <strain evidence="1 2">V7</strain>
    </source>
</reference>
<protein>
    <submittedName>
        <fullName evidence="1">Uncharacterized protein</fullName>
    </submittedName>
</protein>
<dbReference type="EMBL" id="SJPZ01000005">
    <property type="protein sequence ID" value="TWU59599.1"/>
    <property type="molecule type" value="Genomic_DNA"/>
</dbReference>
<sequence>MFLGDLLNIPCSPAWTVKIQNLVSDAIAAPYEQLRGELEKQP</sequence>
<gene>
    <name evidence="1" type="ORF">V7x_55090</name>
</gene>
<dbReference type="Proteomes" id="UP000316476">
    <property type="component" value="Unassembled WGS sequence"/>
</dbReference>
<evidence type="ECO:0000313" key="2">
    <source>
        <dbReference type="Proteomes" id="UP000316476"/>
    </source>
</evidence>
<evidence type="ECO:0000313" key="1">
    <source>
        <dbReference type="EMBL" id="TWU59599.1"/>
    </source>
</evidence>
<name>A0A5C6FHF3_9PLAN</name>
<accession>A0A5C6FHF3</accession>
<dbReference type="AlphaFoldDB" id="A0A5C6FHF3"/>